<name>A0A3B0XS93_9ZZZZ</name>
<evidence type="ECO:0000259" key="1">
    <source>
        <dbReference type="Pfam" id="PF13511"/>
    </source>
</evidence>
<dbReference type="Pfam" id="PF13511">
    <property type="entry name" value="DUF4124"/>
    <property type="match status" value="1"/>
</dbReference>
<dbReference type="AlphaFoldDB" id="A0A3B0XS93"/>
<proteinExistence type="predicted"/>
<sequence>MNKIALITALLVSQIHLSPAFAEMYKWVDADGNISYSDQPPYKGAEQLEAPLISTTPAIKVPPKTAKPKEEDEDKNATKYSYFKITSPENDATIRDNNGNFSIAMNSRPSLDVAAGHYISILIDGKAVKKQSSTTASFSNIDRGTHKISAQIKNRANKVLRSASAVTLHLHRQIAPKKQAR</sequence>
<evidence type="ECO:0000313" key="2">
    <source>
        <dbReference type="EMBL" id="VAW66072.1"/>
    </source>
</evidence>
<accession>A0A3B0XS93</accession>
<dbReference type="EMBL" id="UOFJ01000205">
    <property type="protein sequence ID" value="VAW66072.1"/>
    <property type="molecule type" value="Genomic_DNA"/>
</dbReference>
<feature type="domain" description="DUF4124" evidence="1">
    <location>
        <begin position="18"/>
        <end position="64"/>
    </location>
</feature>
<reference evidence="2" key="1">
    <citation type="submission" date="2018-06" db="EMBL/GenBank/DDBJ databases">
        <authorList>
            <person name="Zhirakovskaya E."/>
        </authorList>
    </citation>
    <scope>NUCLEOTIDE SEQUENCE</scope>
</reference>
<gene>
    <name evidence="2" type="ORF">MNBD_GAMMA10-1221</name>
</gene>
<protein>
    <recommendedName>
        <fullName evidence="1">DUF4124 domain-containing protein</fullName>
    </recommendedName>
</protein>
<dbReference type="InterPro" id="IPR025392">
    <property type="entry name" value="DUF4124"/>
</dbReference>
<organism evidence="2">
    <name type="scientific">hydrothermal vent metagenome</name>
    <dbReference type="NCBI Taxonomy" id="652676"/>
    <lineage>
        <taxon>unclassified sequences</taxon>
        <taxon>metagenomes</taxon>
        <taxon>ecological metagenomes</taxon>
    </lineage>
</organism>